<dbReference type="Proteomes" id="UP000292958">
    <property type="component" value="Unassembled WGS sequence"/>
</dbReference>
<proteinExistence type="predicted"/>
<accession>A0A4Q7YQG4</accession>
<gene>
    <name evidence="1" type="ORF">BDD14_0443</name>
</gene>
<evidence type="ECO:0000313" key="2">
    <source>
        <dbReference type="Proteomes" id="UP000292958"/>
    </source>
</evidence>
<comment type="caution">
    <text evidence="1">The sequence shown here is derived from an EMBL/GenBank/DDBJ whole genome shotgun (WGS) entry which is preliminary data.</text>
</comment>
<organism evidence="1 2">
    <name type="scientific">Edaphobacter modestus</name>
    <dbReference type="NCBI Taxonomy" id="388466"/>
    <lineage>
        <taxon>Bacteria</taxon>
        <taxon>Pseudomonadati</taxon>
        <taxon>Acidobacteriota</taxon>
        <taxon>Terriglobia</taxon>
        <taxon>Terriglobales</taxon>
        <taxon>Acidobacteriaceae</taxon>
        <taxon>Edaphobacter</taxon>
    </lineage>
</organism>
<dbReference type="AlphaFoldDB" id="A0A4Q7YQG4"/>
<keyword evidence="2" id="KW-1185">Reference proteome</keyword>
<evidence type="ECO:0000313" key="1">
    <source>
        <dbReference type="EMBL" id="RZU39111.1"/>
    </source>
</evidence>
<sequence>MGRFPRTVGCTGHMVERFQNTEEEQSDPTLVDYWKTPFKLAKRESNAKAFFSSSRNRSIGRCQRKPI</sequence>
<dbReference type="EMBL" id="SHKW01000001">
    <property type="protein sequence ID" value="RZU39111.1"/>
    <property type="molecule type" value="Genomic_DNA"/>
</dbReference>
<protein>
    <submittedName>
        <fullName evidence="1">Uncharacterized protein</fullName>
    </submittedName>
</protein>
<reference evidence="1 2" key="1">
    <citation type="submission" date="2019-02" db="EMBL/GenBank/DDBJ databases">
        <title>Genomic Encyclopedia of Archaeal and Bacterial Type Strains, Phase II (KMG-II): from individual species to whole genera.</title>
        <authorList>
            <person name="Goeker M."/>
        </authorList>
    </citation>
    <scope>NUCLEOTIDE SEQUENCE [LARGE SCALE GENOMIC DNA]</scope>
    <source>
        <strain evidence="1 2">DSM 18101</strain>
    </source>
</reference>
<name>A0A4Q7YQG4_9BACT</name>